<feature type="coiled-coil region" evidence="6">
    <location>
        <begin position="133"/>
        <end position="160"/>
    </location>
</feature>
<keyword evidence="3 7" id="KW-0812">Transmembrane</keyword>
<feature type="transmembrane region" description="Helical" evidence="7">
    <location>
        <begin position="26"/>
        <end position="44"/>
    </location>
</feature>
<comment type="subcellular location">
    <subcellularLocation>
        <location evidence="1">Membrane</location>
        <topology evidence="1">Single-pass membrane protein</topology>
    </subcellularLocation>
</comment>
<evidence type="ECO:0000256" key="6">
    <source>
        <dbReference type="SAM" id="Coils"/>
    </source>
</evidence>
<dbReference type="Gene3D" id="2.40.50.100">
    <property type="match status" value="1"/>
</dbReference>
<evidence type="ECO:0000256" key="3">
    <source>
        <dbReference type="ARBA" id="ARBA00022692"/>
    </source>
</evidence>
<dbReference type="Pfam" id="PF25954">
    <property type="entry name" value="Beta-barrel_RND_2"/>
    <property type="match status" value="1"/>
</dbReference>
<sequence>MSQEAPANAAAQPAGPTPGSARKAKVILALIAVAGLAVVGRMWWRSTYFEETDNAYVEGYISAIAPRVDGVVTRVLFEDNQKVRAGDVLVELDPADYAVRVEEIKARFLEVDAELLKLGADIEQGEARVRALTARSARRLAELKRHRQDAERQLALRNQDIKAVTGTELDAAIAARDGAQADYTAQQEEIRAAQAGVEATRSSRAVLLARKEVLAARLRDAELQLEYTTLKAPVDGRIGNKSVEVGDHVAKGQRLVAIIQDGVWVTANFKETQLRDLTPGQKVDIRLDTFPGERIEGRVDSFAPASGAKFALLPPENATGNFTKIVQRVPVKITFSPETPKALMERVVPGMSALIEVDLRQEPPKVAAQ</sequence>
<dbReference type="Pfam" id="PF25917">
    <property type="entry name" value="BSH_RND"/>
    <property type="match status" value="1"/>
</dbReference>
<evidence type="ECO:0000256" key="5">
    <source>
        <dbReference type="ARBA" id="ARBA00023136"/>
    </source>
</evidence>
<evidence type="ECO:0000256" key="7">
    <source>
        <dbReference type="SAM" id="Phobius"/>
    </source>
</evidence>
<evidence type="ECO:0000313" key="10">
    <source>
        <dbReference type="EMBL" id="AJE21807.1"/>
    </source>
</evidence>
<dbReference type="PANTHER" id="PTHR30386">
    <property type="entry name" value="MEMBRANE FUSION SUBUNIT OF EMRAB-TOLC MULTIDRUG EFFLUX PUMP"/>
    <property type="match status" value="1"/>
</dbReference>
<dbReference type="EMBL" id="CP010415">
    <property type="protein sequence ID" value="AJE21807.1"/>
    <property type="molecule type" value="Genomic_DNA"/>
</dbReference>
<dbReference type="AlphaFoldDB" id="A0A0C4WTV5"/>
<dbReference type="GO" id="GO:0055085">
    <property type="term" value="P:transmembrane transport"/>
    <property type="evidence" value="ECO:0007669"/>
    <property type="project" value="InterPro"/>
</dbReference>
<dbReference type="InterPro" id="IPR058792">
    <property type="entry name" value="Beta-barrel_RND_2"/>
</dbReference>
<reference evidence="10 11" key="1">
    <citation type="journal article" date="2015" name="PLoS ONE">
        <title>Azotobacter Genomes: The Genome of Azotobacter chroococcum NCIMB 8003 (ATCC 4412).</title>
        <authorList>
            <person name="Robson R.L."/>
            <person name="Jones R."/>
            <person name="Robson R.M."/>
            <person name="Schwartz A."/>
            <person name="Richardson T.H."/>
        </authorList>
    </citation>
    <scope>NUCLEOTIDE SEQUENCE [LARGE SCALE GENOMIC DNA]</scope>
    <source>
        <strain evidence="10 11">NCIMB 8003</strain>
    </source>
</reference>
<dbReference type="Gene3D" id="2.40.30.170">
    <property type="match status" value="1"/>
</dbReference>
<evidence type="ECO:0000256" key="4">
    <source>
        <dbReference type="ARBA" id="ARBA00022989"/>
    </source>
</evidence>
<evidence type="ECO:0000313" key="11">
    <source>
        <dbReference type="Proteomes" id="UP000068210"/>
    </source>
</evidence>
<keyword evidence="11" id="KW-1185">Reference proteome</keyword>
<dbReference type="KEGG" id="acx:Achr_23700"/>
<dbReference type="Proteomes" id="UP000068210">
    <property type="component" value="Chromosome"/>
</dbReference>
<keyword evidence="6" id="KW-0175">Coiled coil</keyword>
<gene>
    <name evidence="10" type="ORF">Achr_23700</name>
</gene>
<feature type="domain" description="Multidrug resistance protein MdtA-like barrel-sandwich hybrid" evidence="8">
    <location>
        <begin position="63"/>
        <end position="259"/>
    </location>
</feature>
<dbReference type="InterPro" id="IPR058625">
    <property type="entry name" value="MdtA-like_BSH"/>
</dbReference>
<evidence type="ECO:0000259" key="8">
    <source>
        <dbReference type="Pfam" id="PF25917"/>
    </source>
</evidence>
<comment type="similarity">
    <text evidence="2">Belongs to the membrane fusion protein (MFP) (TC 8.A.1) family.</text>
</comment>
<keyword evidence="4 7" id="KW-1133">Transmembrane helix</keyword>
<proteinExistence type="inferred from homology"/>
<dbReference type="PANTHER" id="PTHR30386:SF26">
    <property type="entry name" value="TRANSPORT PROTEIN COMB"/>
    <property type="match status" value="1"/>
</dbReference>
<dbReference type="SUPFAM" id="SSF111369">
    <property type="entry name" value="HlyD-like secretion proteins"/>
    <property type="match status" value="2"/>
</dbReference>
<dbReference type="GO" id="GO:0016020">
    <property type="term" value="C:membrane"/>
    <property type="evidence" value="ECO:0007669"/>
    <property type="project" value="UniProtKB-SubCell"/>
</dbReference>
<evidence type="ECO:0000256" key="1">
    <source>
        <dbReference type="ARBA" id="ARBA00004167"/>
    </source>
</evidence>
<dbReference type="RefSeq" id="WP_144411545.1">
    <property type="nucleotide sequence ID" value="NZ_CP010415.1"/>
</dbReference>
<protein>
    <submittedName>
        <fullName evidence="10">Multidrug resistance efflux pump</fullName>
    </submittedName>
</protein>
<feature type="domain" description="CusB-like beta-barrel" evidence="9">
    <location>
        <begin position="263"/>
        <end position="305"/>
    </location>
</feature>
<evidence type="ECO:0000256" key="2">
    <source>
        <dbReference type="ARBA" id="ARBA00009477"/>
    </source>
</evidence>
<keyword evidence="5 7" id="KW-0472">Membrane</keyword>
<organism evidence="10 11">
    <name type="scientific">Azotobacter chroococcum NCIMB 8003</name>
    <dbReference type="NCBI Taxonomy" id="1328314"/>
    <lineage>
        <taxon>Bacteria</taxon>
        <taxon>Pseudomonadati</taxon>
        <taxon>Pseudomonadota</taxon>
        <taxon>Gammaproteobacteria</taxon>
        <taxon>Pseudomonadales</taxon>
        <taxon>Pseudomonadaceae</taxon>
        <taxon>Azotobacter</taxon>
    </lineage>
</organism>
<dbReference type="HOGENOM" id="CLU_018816_15_1_6"/>
<dbReference type="InterPro" id="IPR050739">
    <property type="entry name" value="MFP"/>
</dbReference>
<accession>A0A0C4WTV5</accession>
<name>A0A0C4WTV5_9GAMM</name>
<dbReference type="STRING" id="1328314.Achr_23700"/>
<evidence type="ECO:0000259" key="9">
    <source>
        <dbReference type="Pfam" id="PF25954"/>
    </source>
</evidence>